<evidence type="ECO:0000313" key="2">
    <source>
        <dbReference type="Proteomes" id="UP000466431"/>
    </source>
</evidence>
<name>A0A1X0BL63_MYCCF</name>
<dbReference type="EMBL" id="AP022591">
    <property type="protein sequence ID" value="BBY43588.1"/>
    <property type="molecule type" value="Genomic_DNA"/>
</dbReference>
<keyword evidence="2" id="KW-1185">Reference proteome</keyword>
<protein>
    <submittedName>
        <fullName evidence="1">Uncharacterized protein</fullName>
    </submittedName>
</protein>
<dbReference type="RefSeq" id="WP_163689851.1">
    <property type="nucleotide sequence ID" value="NZ_AP022591.1"/>
</dbReference>
<dbReference type="AlphaFoldDB" id="A0A1X0BL63"/>
<proteinExistence type="predicted"/>
<sequence length="335" mass="37147">MSIDVAKRFPRTTLKEAYEQSRDTPPWIFHETICSSLTMIYGRSNVGKSYLVSSMLLSLIVEDREFLDMQPDKSKLWRPAILWTDPGSNVEYAQRLYRHLPPGESDAEVPMFHVGRTVRQDEWDALTDHVMAEGLNFIVVDNLAGITGDTSDPSAMTTVFDGLTQLTNRGVAVVVIHHESEHGWSTPGSPPMGLSTSTQKARTWIQVRQTARRKLRGGNTALIIRSNGLEQAQQLVAEPMAGPVYRVLNRGPWDGGGEAVDKPKQQRTTARLDTGAQLLAWLNDNCRGMTLREASAKLAAGEGITDNTAKQRINRAGIRKDGDGWVQPPCTQRAQ</sequence>
<dbReference type="KEGG" id="mcee:MCEL_18830"/>
<dbReference type="SUPFAM" id="SSF52540">
    <property type="entry name" value="P-loop containing nucleoside triphosphate hydrolases"/>
    <property type="match status" value="1"/>
</dbReference>
<dbReference type="InterPro" id="IPR027417">
    <property type="entry name" value="P-loop_NTPase"/>
</dbReference>
<dbReference type="Proteomes" id="UP000466431">
    <property type="component" value="Chromosome"/>
</dbReference>
<evidence type="ECO:0000313" key="1">
    <source>
        <dbReference type="EMBL" id="BBY43588.1"/>
    </source>
</evidence>
<organism evidence="1 2">
    <name type="scientific">Mycolicibacterium celeriflavum</name>
    <name type="common">Mycobacterium celeriflavum</name>
    <dbReference type="NCBI Taxonomy" id="1249101"/>
    <lineage>
        <taxon>Bacteria</taxon>
        <taxon>Bacillati</taxon>
        <taxon>Actinomycetota</taxon>
        <taxon>Actinomycetes</taxon>
        <taxon>Mycobacteriales</taxon>
        <taxon>Mycobacteriaceae</taxon>
        <taxon>Mycolicibacterium</taxon>
    </lineage>
</organism>
<dbReference type="Pfam" id="PF13481">
    <property type="entry name" value="AAA_25"/>
    <property type="match status" value="1"/>
</dbReference>
<dbReference type="Gene3D" id="3.40.50.300">
    <property type="entry name" value="P-loop containing nucleotide triphosphate hydrolases"/>
    <property type="match status" value="1"/>
</dbReference>
<accession>A0A1X0BL63</accession>
<gene>
    <name evidence="1" type="ORF">MCEL_18830</name>
</gene>
<reference evidence="1 2" key="1">
    <citation type="journal article" date="2019" name="Emerg. Microbes Infect.">
        <title>Comprehensive subspecies identification of 175 nontuberculous mycobacteria species based on 7547 genomic profiles.</title>
        <authorList>
            <person name="Matsumoto Y."/>
            <person name="Kinjo T."/>
            <person name="Motooka D."/>
            <person name="Nabeya D."/>
            <person name="Jung N."/>
            <person name="Uechi K."/>
            <person name="Horii T."/>
            <person name="Iida T."/>
            <person name="Fujita J."/>
            <person name="Nakamura S."/>
        </authorList>
    </citation>
    <scope>NUCLEOTIDE SEQUENCE [LARGE SCALE GENOMIC DNA]</scope>
    <source>
        <strain evidence="1 2">JCM 18439</strain>
    </source>
</reference>